<protein>
    <submittedName>
        <fullName evidence="1">Uncharacterized protein</fullName>
    </submittedName>
</protein>
<comment type="caution">
    <text evidence="1">The sequence shown here is derived from an EMBL/GenBank/DDBJ whole genome shotgun (WGS) entry which is preliminary data.</text>
</comment>
<name>A0AAD7IZ61_9AGAR</name>
<sequence>MSQLPSWRAVFTGAALLSRLRRASVSSAAERRTPTRSRLCTTTHGVLTANRKLRRVNNGVLSTIKKASRSATSSLDVVLTA</sequence>
<dbReference type="EMBL" id="JARKIB010000055">
    <property type="protein sequence ID" value="KAJ7753526.1"/>
    <property type="molecule type" value="Genomic_DNA"/>
</dbReference>
<organism evidence="1 2">
    <name type="scientific">Mycena metata</name>
    <dbReference type="NCBI Taxonomy" id="1033252"/>
    <lineage>
        <taxon>Eukaryota</taxon>
        <taxon>Fungi</taxon>
        <taxon>Dikarya</taxon>
        <taxon>Basidiomycota</taxon>
        <taxon>Agaricomycotina</taxon>
        <taxon>Agaricomycetes</taxon>
        <taxon>Agaricomycetidae</taxon>
        <taxon>Agaricales</taxon>
        <taxon>Marasmiineae</taxon>
        <taxon>Mycenaceae</taxon>
        <taxon>Mycena</taxon>
    </lineage>
</organism>
<accession>A0AAD7IZ61</accession>
<gene>
    <name evidence="1" type="ORF">B0H16DRAFT_769338</name>
</gene>
<dbReference type="AlphaFoldDB" id="A0AAD7IZ61"/>
<evidence type="ECO:0000313" key="2">
    <source>
        <dbReference type="Proteomes" id="UP001215598"/>
    </source>
</evidence>
<keyword evidence="2" id="KW-1185">Reference proteome</keyword>
<proteinExistence type="predicted"/>
<reference evidence="1" key="1">
    <citation type="submission" date="2023-03" db="EMBL/GenBank/DDBJ databases">
        <title>Massive genome expansion in bonnet fungi (Mycena s.s.) driven by repeated elements and novel gene families across ecological guilds.</title>
        <authorList>
            <consortium name="Lawrence Berkeley National Laboratory"/>
            <person name="Harder C.B."/>
            <person name="Miyauchi S."/>
            <person name="Viragh M."/>
            <person name="Kuo A."/>
            <person name="Thoen E."/>
            <person name="Andreopoulos B."/>
            <person name="Lu D."/>
            <person name="Skrede I."/>
            <person name="Drula E."/>
            <person name="Henrissat B."/>
            <person name="Morin E."/>
            <person name="Kohler A."/>
            <person name="Barry K."/>
            <person name="LaButti K."/>
            <person name="Morin E."/>
            <person name="Salamov A."/>
            <person name="Lipzen A."/>
            <person name="Mereny Z."/>
            <person name="Hegedus B."/>
            <person name="Baldrian P."/>
            <person name="Stursova M."/>
            <person name="Weitz H."/>
            <person name="Taylor A."/>
            <person name="Grigoriev I.V."/>
            <person name="Nagy L.G."/>
            <person name="Martin F."/>
            <person name="Kauserud H."/>
        </authorList>
    </citation>
    <scope>NUCLEOTIDE SEQUENCE</scope>
    <source>
        <strain evidence="1">CBHHK182m</strain>
    </source>
</reference>
<evidence type="ECO:0000313" key="1">
    <source>
        <dbReference type="EMBL" id="KAJ7753526.1"/>
    </source>
</evidence>
<dbReference type="Proteomes" id="UP001215598">
    <property type="component" value="Unassembled WGS sequence"/>
</dbReference>